<dbReference type="RefSeq" id="WP_246454635.1">
    <property type="nucleotide sequence ID" value="NZ_LR881183.1"/>
</dbReference>
<gene>
    <name evidence="2" type="ORF">TIRI35C_0191</name>
</gene>
<dbReference type="InterPro" id="IPR010985">
    <property type="entry name" value="Ribbon_hlx_hlx"/>
</dbReference>
<dbReference type="InterPro" id="IPR002145">
    <property type="entry name" value="CopG"/>
</dbReference>
<dbReference type="PANTHER" id="PTHR36215:SF1">
    <property type="entry name" value="BLL4998 PROTEIN"/>
    <property type="match status" value="1"/>
</dbReference>
<evidence type="ECO:0000259" key="1">
    <source>
        <dbReference type="Pfam" id="PF01402"/>
    </source>
</evidence>
<dbReference type="Pfam" id="PF01402">
    <property type="entry name" value="RHH_1"/>
    <property type="match status" value="1"/>
</dbReference>
<dbReference type="KEGG" id="tcq:TIRI35C_0191"/>
<evidence type="ECO:0000313" key="3">
    <source>
        <dbReference type="Proteomes" id="UP000516304"/>
    </source>
</evidence>
<dbReference type="GeneID" id="58917924"/>
<dbReference type="PANTHER" id="PTHR36215">
    <property type="entry name" value="BLL4998 PROTEIN"/>
    <property type="match status" value="1"/>
</dbReference>
<protein>
    <submittedName>
        <fullName evidence="2">CopG family transcriptional regulator</fullName>
    </submittedName>
</protein>
<name>A0A7G2D538_9EURY</name>
<dbReference type="EMBL" id="LR881183">
    <property type="protein sequence ID" value="CAD5243345.1"/>
    <property type="molecule type" value="Genomic_DNA"/>
</dbReference>
<keyword evidence="3" id="KW-1185">Reference proteome</keyword>
<dbReference type="CDD" id="cd22231">
    <property type="entry name" value="RHH_NikR_HicB-like"/>
    <property type="match status" value="1"/>
</dbReference>
<feature type="domain" description="Ribbon-helix-helix protein CopG" evidence="1">
    <location>
        <begin position="10"/>
        <end position="47"/>
    </location>
</feature>
<dbReference type="AlphaFoldDB" id="A0A7G2D538"/>
<accession>A0A7G2D538</accession>
<reference evidence="2 3" key="1">
    <citation type="submission" date="2020-09" db="EMBL/GenBank/DDBJ databases">
        <authorList>
            <person name="Courtine D."/>
        </authorList>
    </citation>
    <scope>NUCLEOTIDE SEQUENCE [LARGE SCALE GENOMIC DNA]</scope>
    <source>
        <strain evidence="2 3">IRI35c</strain>
    </source>
</reference>
<proteinExistence type="predicted"/>
<dbReference type="SUPFAM" id="SSF47598">
    <property type="entry name" value="Ribbon-helix-helix"/>
    <property type="match status" value="1"/>
</dbReference>
<dbReference type="InterPro" id="IPR013321">
    <property type="entry name" value="Arc_rbn_hlx_hlx"/>
</dbReference>
<dbReference type="Proteomes" id="UP000516304">
    <property type="component" value="Chromosome TIRI35C"/>
</dbReference>
<sequence>MVIQMGASVKITARIPPALAAEIDRMVQAGYYSNRSEVIKEALRDFVMRNKLPSKESKDEAYLKAIQRMVEPILAEDWESDADEYWSDVKGVRYEPKM</sequence>
<dbReference type="Gene3D" id="1.10.1220.10">
    <property type="entry name" value="Met repressor-like"/>
    <property type="match status" value="1"/>
</dbReference>
<evidence type="ECO:0000313" key="2">
    <source>
        <dbReference type="EMBL" id="CAD5243345.1"/>
    </source>
</evidence>
<dbReference type="GO" id="GO:0006355">
    <property type="term" value="P:regulation of DNA-templated transcription"/>
    <property type="evidence" value="ECO:0007669"/>
    <property type="project" value="InterPro"/>
</dbReference>
<organism evidence="2 3">
    <name type="scientific">Thermococcus camini</name>
    <dbReference type="NCBI Taxonomy" id="2016373"/>
    <lineage>
        <taxon>Archaea</taxon>
        <taxon>Methanobacteriati</taxon>
        <taxon>Methanobacteriota</taxon>
        <taxon>Thermococci</taxon>
        <taxon>Thermococcales</taxon>
        <taxon>Thermococcaceae</taxon>
        <taxon>Thermococcus</taxon>
    </lineage>
</organism>